<evidence type="ECO:0000256" key="1">
    <source>
        <dbReference type="SAM" id="MobiDB-lite"/>
    </source>
</evidence>
<protein>
    <submittedName>
        <fullName evidence="2">Uncharacterized protein</fullName>
    </submittedName>
</protein>
<proteinExistence type="predicted"/>
<organism evidence="2 3">
    <name type="scientific">Melanomma pulvis-pyrius CBS 109.77</name>
    <dbReference type="NCBI Taxonomy" id="1314802"/>
    <lineage>
        <taxon>Eukaryota</taxon>
        <taxon>Fungi</taxon>
        <taxon>Dikarya</taxon>
        <taxon>Ascomycota</taxon>
        <taxon>Pezizomycotina</taxon>
        <taxon>Dothideomycetes</taxon>
        <taxon>Pleosporomycetidae</taxon>
        <taxon>Pleosporales</taxon>
        <taxon>Melanommataceae</taxon>
        <taxon>Melanomma</taxon>
    </lineage>
</organism>
<sequence>MASSQARSHSADARESRTAHLGARPMARRRAQPFTAERAALPDGAGAPNRMRRCGAGREAEHPLAGSAQHLRNGRSSWHGAVEHGAGEQNSCAVVRAAVQSVVAATSPVRLLLVIVPLDAPCDAEWMHRCQRPAGERCSRPKCGTRQAPLAAGAALTIEPLLCLQSIFMNAR</sequence>
<dbReference type="AlphaFoldDB" id="A0A6A6XBT6"/>
<dbReference type="EMBL" id="MU001906">
    <property type="protein sequence ID" value="KAF2794020.1"/>
    <property type="molecule type" value="Genomic_DNA"/>
</dbReference>
<keyword evidence="3" id="KW-1185">Reference proteome</keyword>
<evidence type="ECO:0000313" key="2">
    <source>
        <dbReference type="EMBL" id="KAF2794020.1"/>
    </source>
</evidence>
<name>A0A6A6XBT6_9PLEO</name>
<accession>A0A6A6XBT6</accession>
<feature type="region of interest" description="Disordered" evidence="1">
    <location>
        <begin position="1"/>
        <end position="64"/>
    </location>
</feature>
<feature type="compositionally biased region" description="Basic and acidic residues" evidence="1">
    <location>
        <begin position="9"/>
        <end position="18"/>
    </location>
</feature>
<evidence type="ECO:0000313" key="3">
    <source>
        <dbReference type="Proteomes" id="UP000799757"/>
    </source>
</evidence>
<reference evidence="2" key="1">
    <citation type="journal article" date="2020" name="Stud. Mycol.">
        <title>101 Dothideomycetes genomes: a test case for predicting lifestyles and emergence of pathogens.</title>
        <authorList>
            <person name="Haridas S."/>
            <person name="Albert R."/>
            <person name="Binder M."/>
            <person name="Bloem J."/>
            <person name="Labutti K."/>
            <person name="Salamov A."/>
            <person name="Andreopoulos B."/>
            <person name="Baker S."/>
            <person name="Barry K."/>
            <person name="Bills G."/>
            <person name="Bluhm B."/>
            <person name="Cannon C."/>
            <person name="Castanera R."/>
            <person name="Culley D."/>
            <person name="Daum C."/>
            <person name="Ezra D."/>
            <person name="Gonzalez J."/>
            <person name="Henrissat B."/>
            <person name="Kuo A."/>
            <person name="Liang C."/>
            <person name="Lipzen A."/>
            <person name="Lutzoni F."/>
            <person name="Magnuson J."/>
            <person name="Mondo S."/>
            <person name="Nolan M."/>
            <person name="Ohm R."/>
            <person name="Pangilinan J."/>
            <person name="Park H.-J."/>
            <person name="Ramirez L."/>
            <person name="Alfaro M."/>
            <person name="Sun H."/>
            <person name="Tritt A."/>
            <person name="Yoshinaga Y."/>
            <person name="Zwiers L.-H."/>
            <person name="Turgeon B."/>
            <person name="Goodwin S."/>
            <person name="Spatafora J."/>
            <person name="Crous P."/>
            <person name="Grigoriev I."/>
        </authorList>
    </citation>
    <scope>NUCLEOTIDE SEQUENCE</scope>
    <source>
        <strain evidence="2">CBS 109.77</strain>
    </source>
</reference>
<dbReference type="Proteomes" id="UP000799757">
    <property type="component" value="Unassembled WGS sequence"/>
</dbReference>
<gene>
    <name evidence="2" type="ORF">K505DRAFT_31768</name>
</gene>